<gene>
    <name evidence="14" type="ORF">FOXYS1_3638</name>
</gene>
<proteinExistence type="inferred from homology"/>
<dbReference type="SUPFAM" id="SSF51197">
    <property type="entry name" value="Clavaminate synthase-like"/>
    <property type="match status" value="1"/>
</dbReference>
<dbReference type="Pfam" id="PF02668">
    <property type="entry name" value="TauD"/>
    <property type="match status" value="1"/>
</dbReference>
<dbReference type="InterPro" id="IPR001764">
    <property type="entry name" value="Glyco_hydro_3_N"/>
</dbReference>
<dbReference type="InterPro" id="IPR013783">
    <property type="entry name" value="Ig-like_fold"/>
</dbReference>
<dbReference type="EC" id="3.2.1.21" evidence="4"/>
<dbReference type="Pfam" id="PF00933">
    <property type="entry name" value="Glyco_hydro_3"/>
    <property type="match status" value="1"/>
</dbReference>
<comment type="similarity">
    <text evidence="3">Belongs to the glycosyl hydrolase 3 family.</text>
</comment>
<comment type="caution">
    <text evidence="14">The sequence shown here is derived from an EMBL/GenBank/DDBJ whole genome shotgun (WGS) entry which is preliminary data.</text>
</comment>
<feature type="domain" description="Glycoside hydrolase family 3 C-terminal" evidence="12">
    <location>
        <begin position="305"/>
        <end position="547"/>
    </location>
</feature>
<dbReference type="GO" id="GO:0009251">
    <property type="term" value="P:glucan catabolic process"/>
    <property type="evidence" value="ECO:0007669"/>
    <property type="project" value="TreeGrafter"/>
</dbReference>
<evidence type="ECO:0000256" key="10">
    <source>
        <dbReference type="ARBA" id="ARBA00023326"/>
    </source>
</evidence>
<feature type="domain" description="TauD/TfdA-like" evidence="13">
    <location>
        <begin position="718"/>
        <end position="1002"/>
    </location>
</feature>
<comment type="pathway">
    <text evidence="2">Glycan metabolism; cellulose degradation.</text>
</comment>
<dbReference type="InterPro" id="IPR017853">
    <property type="entry name" value="GH"/>
</dbReference>
<dbReference type="PANTHER" id="PTHR42715:SF3">
    <property type="entry name" value="BETA-GLUCOSIDASE B-RELATED"/>
    <property type="match status" value="1"/>
</dbReference>
<keyword evidence="8" id="KW-0119">Carbohydrate metabolism</keyword>
<dbReference type="InterPro" id="IPR003819">
    <property type="entry name" value="TauD/TfdA-like"/>
</dbReference>
<evidence type="ECO:0000256" key="7">
    <source>
        <dbReference type="ARBA" id="ARBA00023180"/>
    </source>
</evidence>
<dbReference type="Pfam" id="PF01915">
    <property type="entry name" value="Glyco_hydro_3_C"/>
    <property type="match status" value="1"/>
</dbReference>
<dbReference type="Proteomes" id="UP000558688">
    <property type="component" value="Unassembled WGS sequence"/>
</dbReference>
<evidence type="ECO:0000256" key="2">
    <source>
        <dbReference type="ARBA" id="ARBA00004987"/>
    </source>
</evidence>
<evidence type="ECO:0000259" key="11">
    <source>
        <dbReference type="Pfam" id="PF00933"/>
    </source>
</evidence>
<reference evidence="14" key="1">
    <citation type="submission" date="2020-02" db="EMBL/GenBank/DDBJ databases">
        <title>Identification and distribution of gene clusters putatively required for synthesis of sphingolipid metabolism inhibitors in phylogenetically diverse species of the filamentous fungus Fusarium.</title>
        <authorList>
            <person name="Kim H.-S."/>
            <person name="Busman M."/>
            <person name="Brown D.W."/>
            <person name="Divon H."/>
            <person name="Uhlig S."/>
            <person name="Proctor R.H."/>
        </authorList>
    </citation>
    <scope>NUCLEOTIDE SEQUENCE [LARGE SCALE GENOMIC DNA]</scope>
    <source>
        <strain evidence="14">NRRL 39464</strain>
    </source>
</reference>
<dbReference type="GO" id="GO:0008422">
    <property type="term" value="F:beta-glucosidase activity"/>
    <property type="evidence" value="ECO:0007669"/>
    <property type="project" value="UniProtKB-EC"/>
</dbReference>
<dbReference type="SUPFAM" id="SSF52279">
    <property type="entry name" value="Beta-D-glucan exohydrolase, C-terminal domain"/>
    <property type="match status" value="1"/>
</dbReference>
<organism evidence="14 15">
    <name type="scientific">Fusarium oxysporum</name>
    <name type="common">Fusarium vascular wilt</name>
    <dbReference type="NCBI Taxonomy" id="5507"/>
    <lineage>
        <taxon>Eukaryota</taxon>
        <taxon>Fungi</taxon>
        <taxon>Dikarya</taxon>
        <taxon>Ascomycota</taxon>
        <taxon>Pezizomycotina</taxon>
        <taxon>Sordariomycetes</taxon>
        <taxon>Hypocreomycetidae</taxon>
        <taxon>Hypocreales</taxon>
        <taxon>Nectriaceae</taxon>
        <taxon>Fusarium</taxon>
        <taxon>Fusarium oxysporum species complex</taxon>
    </lineage>
</organism>
<evidence type="ECO:0000313" key="15">
    <source>
        <dbReference type="Proteomes" id="UP000558688"/>
    </source>
</evidence>
<dbReference type="InterPro" id="IPR002772">
    <property type="entry name" value="Glyco_hydro_3_C"/>
</dbReference>
<dbReference type="InterPro" id="IPR036962">
    <property type="entry name" value="Glyco_hydro_3_N_sf"/>
</dbReference>
<sequence length="1045" mass="116742">MPLALKRNQANYDTAADALLSILTFKERLWILDGDQEFWPGLHALTTEGFCHTFYTMGEVPRLKIPGDEALEERVGRAIGRECKALGANQFGGICINLPRHPSWGRIQETYGEDPIILGKMATAVTKGVQENVMGCLKHLALNSMENARFKVDVQVDDDVLHEVYLPHFRHVVEQGIASVMSAYNSVRGQFAGQSRELLMDILRDRWGFKGFVVEDFLFGFRDVALSLKNGLDLEAPFRQQRAQHLEAALINGDVSQSDVDRAGRAILRSLIENEVLRGDSKPTKDIIFYGEHRSLARESATRSMVLLKNDAVNGRPLLPLGSDLSRVAVVGWQADSKNTGGKGSSHVRCPEVISPFQGIKEALPHAEVVVESSNDISKVKRAAASADAVVMVVGYDFHDEGEYTAPAFNATPALRHVIPPDDDSKEARSVIERLMNPAPKKGERGKDNYGFGTGGTVIVEEWKDLPSAIIFGWYSGCEGGCALADLLLGKVNFSGRIPFCIPTCEEHLPKADNDAEAIKYDRWYGQPLLDRLQVPASFPLGFGLSYTTFSFADLRVDKTGLDQEQLIVRLRVSNTGAKEGRYIAQVYGVVEVPEWPKRSLLGYGLVDLASEEEKDIEFMVSTRPLQRWKSGSWALATSQPDIAYTPCYEKYIARSKRRQESGKLITSLPTGFPQRLESDLVWDGQELANNFDWTYRLTDQDLKEIDAAVEHFKSLDRPLSYLNPDTFPLPSLHNTLRDISRELHSGHGFKVVQGVPVDNYTKEDQIIINSGLSSHVAPIRGRQDSTWDGKNVDVALAHIIDISRNFGLDNVGSPAYTTEKQVFHTDSGDVITLFCLGEAEEGGQSHIANSWFVYNELAAKRPDLIRTSAEPWEVDGYVKSLPVFSISIDNSSFGKSGQKSTFRPLLYHQAATDKHPERMIIQYGRRYFTGHSGLPRSSDIGPITEAQAEALDALHFLAEKHAVTLDFHKGDIQFANNLSLFHARAGFRDSKEKQRHLVRLWLRDPELAWETPGPLQQLWDRVYKDLDLDNTFFPIDPVMRDLMG</sequence>
<accession>A0A8H5AI56</accession>
<evidence type="ECO:0000259" key="13">
    <source>
        <dbReference type="Pfam" id="PF02668"/>
    </source>
</evidence>
<dbReference type="InterPro" id="IPR036881">
    <property type="entry name" value="Glyco_hydro_3_C_sf"/>
</dbReference>
<comment type="catalytic activity">
    <reaction evidence="1">
        <text>Hydrolysis of terminal, non-reducing beta-D-glucosyl residues with release of beta-D-glucose.</text>
        <dbReference type="EC" id="3.2.1.21"/>
    </reaction>
</comment>
<protein>
    <recommendedName>
        <fullName evidence="4">beta-glucosidase</fullName>
        <ecNumber evidence="4">3.2.1.21</ecNumber>
    </recommendedName>
</protein>
<evidence type="ECO:0000256" key="5">
    <source>
        <dbReference type="ARBA" id="ARBA00022801"/>
    </source>
</evidence>
<dbReference type="InterPro" id="IPR050288">
    <property type="entry name" value="Cellulose_deg_GH3"/>
</dbReference>
<dbReference type="InterPro" id="IPR042098">
    <property type="entry name" value="TauD-like_sf"/>
</dbReference>
<dbReference type="SUPFAM" id="SSF51445">
    <property type="entry name" value="(Trans)glycosidases"/>
    <property type="match status" value="1"/>
</dbReference>
<dbReference type="Gene3D" id="3.40.50.1700">
    <property type="entry name" value="Glycoside hydrolase family 3 C-terminal domain"/>
    <property type="match status" value="1"/>
</dbReference>
<name>A0A8H5AI56_FUSOX</name>
<keyword evidence="9" id="KW-0326">Glycosidase</keyword>
<feature type="domain" description="Glycoside hydrolase family 3 N-terminal" evidence="11">
    <location>
        <begin position="73"/>
        <end position="269"/>
    </location>
</feature>
<evidence type="ECO:0000259" key="12">
    <source>
        <dbReference type="Pfam" id="PF01915"/>
    </source>
</evidence>
<dbReference type="EMBL" id="JAAFOW010000550">
    <property type="protein sequence ID" value="KAF5265542.1"/>
    <property type="molecule type" value="Genomic_DNA"/>
</dbReference>
<dbReference type="Gene3D" id="3.60.130.10">
    <property type="entry name" value="Clavaminate synthase-like"/>
    <property type="match status" value="1"/>
</dbReference>
<dbReference type="PANTHER" id="PTHR42715">
    <property type="entry name" value="BETA-GLUCOSIDASE"/>
    <property type="match status" value="1"/>
</dbReference>
<evidence type="ECO:0000256" key="9">
    <source>
        <dbReference type="ARBA" id="ARBA00023295"/>
    </source>
</evidence>
<dbReference type="Gene3D" id="2.60.40.10">
    <property type="entry name" value="Immunoglobulins"/>
    <property type="match status" value="1"/>
</dbReference>
<dbReference type="PRINTS" id="PR00133">
    <property type="entry name" value="GLHYDRLASE3"/>
</dbReference>
<dbReference type="AlphaFoldDB" id="A0A8H5AI56"/>
<keyword evidence="6" id="KW-0560">Oxidoreductase</keyword>
<keyword evidence="5" id="KW-0378">Hydrolase</keyword>
<keyword evidence="10" id="KW-0624">Polysaccharide degradation</keyword>
<dbReference type="FunFam" id="3.60.130.10:FF:000011">
    <property type="entry name" value="Taurine catabolism dioxygenase TauD"/>
    <property type="match status" value="1"/>
</dbReference>
<dbReference type="Gene3D" id="3.20.20.300">
    <property type="entry name" value="Glycoside hydrolase, family 3, N-terminal domain"/>
    <property type="match status" value="1"/>
</dbReference>
<evidence type="ECO:0000256" key="3">
    <source>
        <dbReference type="ARBA" id="ARBA00005336"/>
    </source>
</evidence>
<dbReference type="GO" id="GO:0016491">
    <property type="term" value="F:oxidoreductase activity"/>
    <property type="evidence" value="ECO:0007669"/>
    <property type="project" value="UniProtKB-KW"/>
</dbReference>
<evidence type="ECO:0000256" key="6">
    <source>
        <dbReference type="ARBA" id="ARBA00023002"/>
    </source>
</evidence>
<evidence type="ECO:0000256" key="4">
    <source>
        <dbReference type="ARBA" id="ARBA00012744"/>
    </source>
</evidence>
<evidence type="ECO:0000256" key="8">
    <source>
        <dbReference type="ARBA" id="ARBA00023277"/>
    </source>
</evidence>
<evidence type="ECO:0000313" key="14">
    <source>
        <dbReference type="EMBL" id="KAF5265542.1"/>
    </source>
</evidence>
<evidence type="ECO:0000256" key="1">
    <source>
        <dbReference type="ARBA" id="ARBA00000448"/>
    </source>
</evidence>
<keyword evidence="7" id="KW-0325">Glycoprotein</keyword>